<evidence type="ECO:0000313" key="2">
    <source>
        <dbReference type="EMBL" id="KRN02506.1"/>
    </source>
</evidence>
<dbReference type="AlphaFoldDB" id="A0A0R2DQG6"/>
<evidence type="ECO:0000313" key="3">
    <source>
        <dbReference type="Proteomes" id="UP000051589"/>
    </source>
</evidence>
<keyword evidence="3" id="KW-1185">Reference proteome</keyword>
<feature type="compositionally biased region" description="Basic and acidic residues" evidence="1">
    <location>
        <begin position="106"/>
        <end position="119"/>
    </location>
</feature>
<evidence type="ECO:0008006" key="4">
    <source>
        <dbReference type="Google" id="ProtNLM"/>
    </source>
</evidence>
<protein>
    <recommendedName>
        <fullName evidence="4">Acetyltransferase</fullName>
    </recommendedName>
</protein>
<dbReference type="OrthoDB" id="9793389at2"/>
<dbReference type="STRING" id="1423803.FD13_GL001960"/>
<accession>A0A0R2DQG6</accession>
<dbReference type="Proteomes" id="UP000051589">
    <property type="component" value="Unassembled WGS sequence"/>
</dbReference>
<organism evidence="2 3">
    <name type="scientific">Levilactobacillus senmaizukei DSM 21775 = NBRC 103853</name>
    <dbReference type="NCBI Taxonomy" id="1423803"/>
    <lineage>
        <taxon>Bacteria</taxon>
        <taxon>Bacillati</taxon>
        <taxon>Bacillota</taxon>
        <taxon>Bacilli</taxon>
        <taxon>Lactobacillales</taxon>
        <taxon>Lactobacillaceae</taxon>
        <taxon>Levilactobacillus</taxon>
    </lineage>
</organism>
<proteinExistence type="predicted"/>
<gene>
    <name evidence="2" type="ORF">FD13_GL001960</name>
</gene>
<dbReference type="RefSeq" id="WP_061776203.1">
    <property type="nucleotide sequence ID" value="NZ_AYZH01000007.1"/>
</dbReference>
<feature type="region of interest" description="Disordered" evidence="1">
    <location>
        <begin position="88"/>
        <end position="119"/>
    </location>
</feature>
<reference evidence="2 3" key="1">
    <citation type="journal article" date="2015" name="Genome Announc.">
        <title>Expanding the biotechnology potential of lactobacilli through comparative genomics of 213 strains and associated genera.</title>
        <authorList>
            <person name="Sun Z."/>
            <person name="Harris H.M."/>
            <person name="McCann A."/>
            <person name="Guo C."/>
            <person name="Argimon S."/>
            <person name="Zhang W."/>
            <person name="Yang X."/>
            <person name="Jeffery I.B."/>
            <person name="Cooney J.C."/>
            <person name="Kagawa T.F."/>
            <person name="Liu W."/>
            <person name="Song Y."/>
            <person name="Salvetti E."/>
            <person name="Wrobel A."/>
            <person name="Rasinkangas P."/>
            <person name="Parkhill J."/>
            <person name="Rea M.C."/>
            <person name="O'Sullivan O."/>
            <person name="Ritari J."/>
            <person name="Douillard F.P."/>
            <person name="Paul Ross R."/>
            <person name="Yang R."/>
            <person name="Briner A.E."/>
            <person name="Felis G.E."/>
            <person name="de Vos W.M."/>
            <person name="Barrangou R."/>
            <person name="Klaenhammer T.R."/>
            <person name="Caufield P.W."/>
            <person name="Cui Y."/>
            <person name="Zhang H."/>
            <person name="O'Toole P.W."/>
        </authorList>
    </citation>
    <scope>NUCLEOTIDE SEQUENCE [LARGE SCALE GENOMIC DNA]</scope>
    <source>
        <strain evidence="2 3">DSM 21775</strain>
    </source>
</reference>
<evidence type="ECO:0000256" key="1">
    <source>
        <dbReference type="SAM" id="MobiDB-lite"/>
    </source>
</evidence>
<dbReference type="PATRIC" id="fig|1423803.3.peg.2019"/>
<comment type="caution">
    <text evidence="2">The sequence shown here is derived from an EMBL/GenBank/DDBJ whole genome shotgun (WGS) entry which is preliminary data.</text>
</comment>
<dbReference type="EMBL" id="AYZH01000007">
    <property type="protein sequence ID" value="KRN02506.1"/>
    <property type="molecule type" value="Genomic_DNA"/>
</dbReference>
<sequence>MVIQEAPGQLNLVETDQRLASLHYLSLSEHIWVLEQLFVRPGQSATLADHLISRFLEIAADNAVTLKVLDPYAKRYLSVHLTSLLAPNQLPVTGPNAIQPVSEHYPSLEEEKTNESRRP</sequence>
<name>A0A0R2DQG6_9LACO</name>